<accession>M5U1E0</accession>
<dbReference type="PATRIC" id="fig|1263870.3.peg.3640"/>
<dbReference type="InterPro" id="IPR027417">
    <property type="entry name" value="P-loop_NTPase"/>
</dbReference>
<evidence type="ECO:0000313" key="2">
    <source>
        <dbReference type="EMBL" id="EMI55099.1"/>
    </source>
</evidence>
<dbReference type="SUPFAM" id="SSF52540">
    <property type="entry name" value="P-loop containing nucleoside triphosphate hydrolases"/>
    <property type="match status" value="1"/>
</dbReference>
<feature type="domain" description="Protein CR006 P-loop" evidence="1">
    <location>
        <begin position="16"/>
        <end position="123"/>
    </location>
</feature>
<keyword evidence="3" id="KW-1185">Reference proteome</keyword>
<dbReference type="Pfam" id="PF13166">
    <property type="entry name" value="AAA_13"/>
    <property type="match status" value="1"/>
</dbReference>
<name>M5U1E0_9BACT</name>
<dbReference type="EMBL" id="ANOH01000228">
    <property type="protein sequence ID" value="EMI55099.1"/>
    <property type="molecule type" value="Genomic_DNA"/>
</dbReference>
<protein>
    <recommendedName>
        <fullName evidence="1">Protein CR006 P-loop domain-containing protein</fullName>
    </recommendedName>
</protein>
<proteinExistence type="predicted"/>
<dbReference type="InterPro" id="IPR026866">
    <property type="entry name" value="CR006_AAA"/>
</dbReference>
<comment type="caution">
    <text evidence="2">The sequence shown here is derived from an EMBL/GenBank/DDBJ whole genome shotgun (WGS) entry which is preliminary data.</text>
</comment>
<dbReference type="AlphaFoldDB" id="M5U1E0"/>
<evidence type="ECO:0000259" key="1">
    <source>
        <dbReference type="Pfam" id="PF13166"/>
    </source>
</evidence>
<evidence type="ECO:0000313" key="3">
    <source>
        <dbReference type="Proteomes" id="UP000011885"/>
    </source>
</evidence>
<sequence>MTDQLRNAFADEIRKMQQGVRRLNVELVAAEGKHGRTFYRVQLVGASNAQIGTIVSEGEHRCIALAGFLSELATEPTKSTVVFDDPVTSLDHHWRGCFAHRLVEESADRQVIVFTHDLVFLHDLLDGASERSLPVQIQQLEARRATAGIVDEGLPWDARSVASRLDTLEKDIRTARTLYENHEDEPYKAKIEGVYGRLRATIEKVVEEQIFCRVVVRHRDYINLKELPKTVAVTSDHCTRIKNLFSKCCDITDAHHRSPSRGFSVPAPADVLNDVAELKSIVDAVKLEQKNLC</sequence>
<reference evidence="2 3" key="1">
    <citation type="journal article" date="2013" name="Mar. Genomics">
        <title>Expression of sulfatases in Rhodopirellula baltica and the diversity of sulfatases in the genus Rhodopirellula.</title>
        <authorList>
            <person name="Wegner C.E."/>
            <person name="Richter-Heitmann T."/>
            <person name="Klindworth A."/>
            <person name="Klockow C."/>
            <person name="Richter M."/>
            <person name="Achstetter T."/>
            <person name="Glockner F.O."/>
            <person name="Harder J."/>
        </authorList>
    </citation>
    <scope>NUCLEOTIDE SEQUENCE [LARGE SCALE GENOMIC DNA]</scope>
    <source>
        <strain evidence="2 3">SM41</strain>
    </source>
</reference>
<dbReference type="Gene3D" id="3.40.50.300">
    <property type="entry name" value="P-loop containing nucleotide triphosphate hydrolases"/>
    <property type="match status" value="1"/>
</dbReference>
<gene>
    <name evidence="2" type="ORF">RSSM_03423</name>
</gene>
<dbReference type="Proteomes" id="UP000011885">
    <property type="component" value="Unassembled WGS sequence"/>
</dbReference>
<dbReference type="RefSeq" id="WP_008680564.1">
    <property type="nucleotide sequence ID" value="NZ_ANOH01000228.1"/>
</dbReference>
<organism evidence="2 3">
    <name type="scientific">Rhodopirellula sallentina SM41</name>
    <dbReference type="NCBI Taxonomy" id="1263870"/>
    <lineage>
        <taxon>Bacteria</taxon>
        <taxon>Pseudomonadati</taxon>
        <taxon>Planctomycetota</taxon>
        <taxon>Planctomycetia</taxon>
        <taxon>Pirellulales</taxon>
        <taxon>Pirellulaceae</taxon>
        <taxon>Rhodopirellula</taxon>
    </lineage>
</organism>